<dbReference type="InterPro" id="IPR013806">
    <property type="entry name" value="Kringle-like"/>
</dbReference>
<keyword evidence="6" id="KW-1185">Reference proteome</keyword>
<organism evidence="5">
    <name type="scientific">Darwinula stevensoni</name>
    <dbReference type="NCBI Taxonomy" id="69355"/>
    <lineage>
        <taxon>Eukaryota</taxon>
        <taxon>Metazoa</taxon>
        <taxon>Ecdysozoa</taxon>
        <taxon>Arthropoda</taxon>
        <taxon>Crustacea</taxon>
        <taxon>Oligostraca</taxon>
        <taxon>Ostracoda</taxon>
        <taxon>Podocopa</taxon>
        <taxon>Podocopida</taxon>
        <taxon>Darwinulocopina</taxon>
        <taxon>Darwinuloidea</taxon>
        <taxon>Darwinulidae</taxon>
        <taxon>Darwinula</taxon>
    </lineage>
</organism>
<name>A0A7R8X1I3_9CRUS</name>
<comment type="caution">
    <text evidence="3">Lacks conserved residue(s) required for the propagation of feature annotation.</text>
</comment>
<evidence type="ECO:0000313" key="5">
    <source>
        <dbReference type="EMBL" id="CAD7242253.1"/>
    </source>
</evidence>
<dbReference type="InterPro" id="IPR018056">
    <property type="entry name" value="Kringle_CS"/>
</dbReference>
<reference evidence="5" key="1">
    <citation type="submission" date="2020-11" db="EMBL/GenBank/DDBJ databases">
        <authorList>
            <person name="Tran Van P."/>
        </authorList>
    </citation>
    <scope>NUCLEOTIDE SEQUENCE</scope>
</reference>
<dbReference type="AlphaFoldDB" id="A0A7R8X1I3"/>
<feature type="non-terminal residue" evidence="5">
    <location>
        <position position="1"/>
    </location>
</feature>
<dbReference type="PANTHER" id="PTHR24261:SF7">
    <property type="entry name" value="KRINGLE DOMAIN-CONTAINING PROTEIN"/>
    <property type="match status" value="1"/>
</dbReference>
<feature type="disulfide bond" evidence="3">
    <location>
        <begin position="76"/>
        <end position="99"/>
    </location>
</feature>
<dbReference type="EMBL" id="CAJPEV010000239">
    <property type="protein sequence ID" value="CAG0882826.1"/>
    <property type="molecule type" value="Genomic_DNA"/>
</dbReference>
<evidence type="ECO:0000313" key="6">
    <source>
        <dbReference type="Proteomes" id="UP000677054"/>
    </source>
</evidence>
<protein>
    <recommendedName>
        <fullName evidence="4">Kringle domain-containing protein</fullName>
    </recommendedName>
</protein>
<dbReference type="SMART" id="SM00130">
    <property type="entry name" value="KR"/>
    <property type="match status" value="3"/>
</dbReference>
<dbReference type="PROSITE" id="PS00021">
    <property type="entry name" value="KRINGLE_1"/>
    <property type="match status" value="2"/>
</dbReference>
<dbReference type="OrthoDB" id="1915767at2759"/>
<evidence type="ECO:0000256" key="2">
    <source>
        <dbReference type="ARBA" id="ARBA00023157"/>
    </source>
</evidence>
<dbReference type="Proteomes" id="UP000677054">
    <property type="component" value="Unassembled WGS sequence"/>
</dbReference>
<keyword evidence="2 3" id="KW-1015">Disulfide bond</keyword>
<dbReference type="InterPro" id="IPR038178">
    <property type="entry name" value="Kringle_sf"/>
</dbReference>
<keyword evidence="1 3" id="KW-0420">Kringle</keyword>
<dbReference type="InterPro" id="IPR050759">
    <property type="entry name" value="Serine_protease_kringle"/>
</dbReference>
<dbReference type="Gene3D" id="2.40.20.10">
    <property type="entry name" value="Plasminogen Kringle 4"/>
    <property type="match status" value="3"/>
</dbReference>
<dbReference type="PANTHER" id="PTHR24261">
    <property type="entry name" value="PLASMINOGEN-RELATED"/>
    <property type="match status" value="1"/>
</dbReference>
<feature type="domain" description="Kringle" evidence="4">
    <location>
        <begin position="243"/>
        <end position="296"/>
    </location>
</feature>
<evidence type="ECO:0000256" key="3">
    <source>
        <dbReference type="PROSITE-ProRule" id="PRU00121"/>
    </source>
</evidence>
<dbReference type="Pfam" id="PF00051">
    <property type="entry name" value="Kringle"/>
    <property type="match status" value="3"/>
</dbReference>
<accession>A0A7R8X1I3</accession>
<dbReference type="InterPro" id="IPR000001">
    <property type="entry name" value="Kringle"/>
</dbReference>
<dbReference type="EMBL" id="LR899756">
    <property type="protein sequence ID" value="CAD7242253.1"/>
    <property type="molecule type" value="Genomic_DNA"/>
</dbReference>
<proteinExistence type="predicted"/>
<evidence type="ECO:0000256" key="1">
    <source>
        <dbReference type="ARBA" id="ARBA00022572"/>
    </source>
</evidence>
<dbReference type="PROSITE" id="PS50070">
    <property type="entry name" value="KRINGLE_2"/>
    <property type="match status" value="3"/>
</dbReference>
<sequence>MAILILAAVYPECRLSEKGMEYIGSTNMTETGKSCLMWDSKNVTSSYEDMDAGFNRVLFYEEHFINQDPSLHKNFCRNPTGLDRPWCFVDDNGLKMEFCRIRHCGDFNGMRMPKLMVQPVFARAGVPECKLSQKGGEYVGVKDKTISGINCIPWLDQDSSDGDRIRGLRKGSFSDELTSSHNFCRNPNGNPGGPWCNIKVPGKPKLNWEYCDVSFCNFHASRRALEDGDQYKSNPAECKQTESGREYLGLKNVTLTGKECQPWLSQTPNQHMTILHLPVFPDSGMDSRHNYCRNPDLEKEGCTAHS</sequence>
<dbReference type="SUPFAM" id="SSF57440">
    <property type="entry name" value="Kringle-like"/>
    <property type="match status" value="3"/>
</dbReference>
<feature type="domain" description="Kringle" evidence="4">
    <location>
        <begin position="18"/>
        <end position="104"/>
    </location>
</feature>
<evidence type="ECO:0000259" key="4">
    <source>
        <dbReference type="PROSITE" id="PS50070"/>
    </source>
</evidence>
<gene>
    <name evidence="5" type="ORF">DSTB1V02_LOCUS2224</name>
</gene>
<feature type="domain" description="Kringle" evidence="4">
    <location>
        <begin position="134"/>
        <end position="216"/>
    </location>
</feature>
<dbReference type="PRINTS" id="PR00018">
    <property type="entry name" value="KRINGLE"/>
</dbReference>